<comment type="caution">
    <text evidence="2">The sequence shown here is derived from an EMBL/GenBank/DDBJ whole genome shotgun (WGS) entry which is preliminary data.</text>
</comment>
<feature type="domain" description="Aminotransferase-like plant mobile" evidence="1">
    <location>
        <begin position="136"/>
        <end position="252"/>
    </location>
</feature>
<evidence type="ECO:0000313" key="3">
    <source>
        <dbReference type="Proteomes" id="UP000652761"/>
    </source>
</evidence>
<dbReference type="Pfam" id="PF10536">
    <property type="entry name" value="PMD"/>
    <property type="match status" value="1"/>
</dbReference>
<dbReference type="InterPro" id="IPR044824">
    <property type="entry name" value="MAIN-like"/>
</dbReference>
<dbReference type="GO" id="GO:0010073">
    <property type="term" value="P:meristem maintenance"/>
    <property type="evidence" value="ECO:0007669"/>
    <property type="project" value="InterPro"/>
</dbReference>
<dbReference type="AlphaFoldDB" id="A0A843XR49"/>
<protein>
    <recommendedName>
        <fullName evidence="1">Aminotransferase-like plant mobile domain-containing protein</fullName>
    </recommendedName>
</protein>
<evidence type="ECO:0000313" key="2">
    <source>
        <dbReference type="EMBL" id="MQM21377.1"/>
    </source>
</evidence>
<gene>
    <name evidence="2" type="ORF">Taro_054417</name>
</gene>
<accession>A0A843XR49</accession>
<name>A0A843XR49_COLES</name>
<sequence length="363" mass="42497">MTNWVDNAIANKYFIDNEETEWMHTANVQVDNLIVYNIQSNEELHVGDLFARKKDLVTKISLWSVKRNVQFRTDRSTSKILTLICYANSQCQWRLHACCSKRAGGAWKITSYESHHSCHTPIENQRHRQLTSSVISRLILPVIIWEPYVLEELSNVAAICRESSELWQAHVPIFCMAVMEVHTPKRVWRQFGAPQVIPPAPDRYDRKDGRGYARENWLLYHARNIERWNDRANTILEPPTQEEDQSQWRQWYGQQSNLYLSPFSEEPPTEYCPRGPIERALVDVTFCTRELLIINPEASYLDVKKEILKLQKDTLNKLRIKIPEYEQPLIPFGAEYTLGESSEGPNIWAHPWTSEQWPIVYDA</sequence>
<evidence type="ECO:0000259" key="1">
    <source>
        <dbReference type="Pfam" id="PF10536"/>
    </source>
</evidence>
<dbReference type="PANTHER" id="PTHR46033:SF8">
    <property type="entry name" value="PROTEIN MAINTENANCE OF MERISTEMS-LIKE"/>
    <property type="match status" value="1"/>
</dbReference>
<keyword evidence="3" id="KW-1185">Reference proteome</keyword>
<reference evidence="2" key="1">
    <citation type="submission" date="2017-07" db="EMBL/GenBank/DDBJ databases">
        <title>Taro Niue Genome Assembly and Annotation.</title>
        <authorList>
            <person name="Atibalentja N."/>
            <person name="Keating K."/>
            <person name="Fields C.J."/>
        </authorList>
    </citation>
    <scope>NUCLEOTIDE SEQUENCE</scope>
    <source>
        <strain evidence="2">Niue_2</strain>
        <tissue evidence="2">Leaf</tissue>
    </source>
</reference>
<dbReference type="EMBL" id="NMUH01010943">
    <property type="protein sequence ID" value="MQM21377.1"/>
    <property type="molecule type" value="Genomic_DNA"/>
</dbReference>
<dbReference type="OrthoDB" id="593744at2759"/>
<dbReference type="InterPro" id="IPR019557">
    <property type="entry name" value="AminoTfrase-like_pln_mobile"/>
</dbReference>
<dbReference type="Proteomes" id="UP000652761">
    <property type="component" value="Unassembled WGS sequence"/>
</dbReference>
<proteinExistence type="predicted"/>
<dbReference type="PANTHER" id="PTHR46033">
    <property type="entry name" value="PROTEIN MAIN-LIKE 2"/>
    <property type="match status" value="1"/>
</dbReference>
<organism evidence="2 3">
    <name type="scientific">Colocasia esculenta</name>
    <name type="common">Wild taro</name>
    <name type="synonym">Arum esculentum</name>
    <dbReference type="NCBI Taxonomy" id="4460"/>
    <lineage>
        <taxon>Eukaryota</taxon>
        <taxon>Viridiplantae</taxon>
        <taxon>Streptophyta</taxon>
        <taxon>Embryophyta</taxon>
        <taxon>Tracheophyta</taxon>
        <taxon>Spermatophyta</taxon>
        <taxon>Magnoliopsida</taxon>
        <taxon>Liliopsida</taxon>
        <taxon>Araceae</taxon>
        <taxon>Aroideae</taxon>
        <taxon>Colocasieae</taxon>
        <taxon>Colocasia</taxon>
    </lineage>
</organism>